<dbReference type="EMBL" id="LAZR01069467">
    <property type="protein sequence ID" value="KKK47654.1"/>
    <property type="molecule type" value="Genomic_DNA"/>
</dbReference>
<organism evidence="1">
    <name type="scientific">marine sediment metagenome</name>
    <dbReference type="NCBI Taxonomy" id="412755"/>
    <lineage>
        <taxon>unclassified sequences</taxon>
        <taxon>metagenomes</taxon>
        <taxon>ecological metagenomes</taxon>
    </lineage>
</organism>
<reference evidence="1" key="1">
    <citation type="journal article" date="2015" name="Nature">
        <title>Complex archaea that bridge the gap between prokaryotes and eukaryotes.</title>
        <authorList>
            <person name="Spang A."/>
            <person name="Saw J.H."/>
            <person name="Jorgensen S.L."/>
            <person name="Zaremba-Niedzwiedzka K."/>
            <person name="Martijn J."/>
            <person name="Lind A.E."/>
            <person name="van Eijk R."/>
            <person name="Schleper C."/>
            <person name="Guy L."/>
            <person name="Ettema T.J."/>
        </authorList>
    </citation>
    <scope>NUCLEOTIDE SEQUENCE</scope>
</reference>
<name>A0A0F8Y091_9ZZZZ</name>
<proteinExistence type="predicted"/>
<accession>A0A0F8Y091</accession>
<sequence>MGNKKLSEVVAETEEQKRRENGVDDIKLMELNITIRAGSVDDIIGLIPRVTGDFIGGDEGIGSWCGHDSNYAFRLSGE</sequence>
<gene>
    <name evidence="1" type="ORF">LCGC14_3153020</name>
</gene>
<protein>
    <submittedName>
        <fullName evidence="1">Uncharacterized protein</fullName>
    </submittedName>
</protein>
<dbReference type="AlphaFoldDB" id="A0A0F8Y091"/>
<comment type="caution">
    <text evidence="1">The sequence shown here is derived from an EMBL/GenBank/DDBJ whole genome shotgun (WGS) entry which is preliminary data.</text>
</comment>
<evidence type="ECO:0000313" key="1">
    <source>
        <dbReference type="EMBL" id="KKK47654.1"/>
    </source>
</evidence>